<organism evidence="2 3">
    <name type="scientific">Tsukamurella phage TIN2</name>
    <dbReference type="NCBI Taxonomy" id="1636545"/>
    <lineage>
        <taxon>Viruses</taxon>
        <taxon>Duplodnaviria</taxon>
        <taxon>Heunggongvirae</taxon>
        <taxon>Uroviricota</taxon>
        <taxon>Caudoviricetes</taxon>
        <taxon>Tinduovirus</taxon>
        <taxon>Tinduovirus TIN2</taxon>
    </lineage>
</organism>
<gene>
    <name evidence="2" type="ORF">TIN2_37</name>
</gene>
<evidence type="ECO:0000313" key="3">
    <source>
        <dbReference type="Proteomes" id="UP000203853"/>
    </source>
</evidence>
<dbReference type="Proteomes" id="UP000203853">
    <property type="component" value="Segment"/>
</dbReference>
<proteinExistence type="predicted"/>
<evidence type="ECO:0000313" key="2">
    <source>
        <dbReference type="EMBL" id="AKJ71727.1"/>
    </source>
</evidence>
<keyword evidence="3" id="KW-1185">Reference proteome</keyword>
<dbReference type="RefSeq" id="YP_009204472.1">
    <property type="nucleotide sequence ID" value="NC_028865.1"/>
</dbReference>
<accession>A0A0K0N5P3</accession>
<sequence>MKLTTISASSLQTFEGCTHRFFLENVQRTPTPGGSSNPAKLGSAVHDTLERVVTESYVDKVCELEWTRIVAYFKQEFMKQFQTVPDVKNTWYADGLDMLERWFERTNLENVEVLMVEKKVRVPIKTSIGDVPYTFIFDRLDRFEEDGKVIIRVVDYKTWRQVLTSTALREKPQARLYGMAIQLAFKELAAELGEELKPDEIWVCFDQLRYDTAEVRLTRDDNIETWKYVRRVAERIIAEPDPGRRTLNSECQFCVAKSTCPLVTKNVDAGGIMAIQGDRNEMAKRFLELDGAAKAIKYAIDEIVEEMLKDAMDQDEVEYDTEDYSVEFKSSRRKSYEPAKVREIVGDAIFAQMDKVTNAEVEKLLKGAALSPSQKSLLRSSVKETISEPKPKIVKKMK</sequence>
<dbReference type="GeneID" id="26630998"/>
<dbReference type="OrthoDB" id="6405at10239"/>
<reference evidence="2 3" key="1">
    <citation type="journal article" date="2015" name="Appl. Environ. Microbiol.">
        <title>Three of a Kind: Genetically Similar Tsukamurella Phages TIN2, TIN3, and TIN4.</title>
        <authorList>
            <person name="Dyson Z.A."/>
            <person name="Tucci J."/>
            <person name="Seviour R.J."/>
            <person name="Petrovski S."/>
        </authorList>
    </citation>
    <scope>NUCLEOTIDE SEQUENCE [LARGE SCALE GENOMIC DNA]</scope>
</reference>
<name>A0A0K0N5P3_9CAUD</name>
<evidence type="ECO:0000259" key="1">
    <source>
        <dbReference type="Pfam" id="PF12705"/>
    </source>
</evidence>
<dbReference type="Pfam" id="PF12705">
    <property type="entry name" value="PDDEXK_1"/>
    <property type="match status" value="1"/>
</dbReference>
<dbReference type="EMBL" id="KR011062">
    <property type="protein sequence ID" value="AKJ71727.1"/>
    <property type="molecule type" value="Genomic_DNA"/>
</dbReference>
<dbReference type="Gene3D" id="3.90.320.10">
    <property type="match status" value="1"/>
</dbReference>
<feature type="domain" description="PD-(D/E)XK endonuclease-like" evidence="1">
    <location>
        <begin position="5"/>
        <end position="261"/>
    </location>
</feature>
<dbReference type="InterPro" id="IPR038726">
    <property type="entry name" value="PDDEXK_AddAB-type"/>
</dbReference>
<dbReference type="InterPro" id="IPR011604">
    <property type="entry name" value="PDDEXK-like_dom_sf"/>
</dbReference>
<dbReference type="KEGG" id="vg:26630998"/>
<protein>
    <recommendedName>
        <fullName evidence="1">PD-(D/E)XK endonuclease-like domain-containing protein</fullName>
    </recommendedName>
</protein>